<protein>
    <submittedName>
        <fullName evidence="1">Uncharacterized protein</fullName>
    </submittedName>
</protein>
<evidence type="ECO:0000313" key="2">
    <source>
        <dbReference type="Proteomes" id="UP001057402"/>
    </source>
</evidence>
<gene>
    <name evidence="1" type="ORF">MLD38_017627</name>
</gene>
<dbReference type="Proteomes" id="UP001057402">
    <property type="component" value="Chromosome 5"/>
</dbReference>
<organism evidence="1 2">
    <name type="scientific">Melastoma candidum</name>
    <dbReference type="NCBI Taxonomy" id="119954"/>
    <lineage>
        <taxon>Eukaryota</taxon>
        <taxon>Viridiplantae</taxon>
        <taxon>Streptophyta</taxon>
        <taxon>Embryophyta</taxon>
        <taxon>Tracheophyta</taxon>
        <taxon>Spermatophyta</taxon>
        <taxon>Magnoliopsida</taxon>
        <taxon>eudicotyledons</taxon>
        <taxon>Gunneridae</taxon>
        <taxon>Pentapetalae</taxon>
        <taxon>rosids</taxon>
        <taxon>malvids</taxon>
        <taxon>Myrtales</taxon>
        <taxon>Melastomataceae</taxon>
        <taxon>Melastomatoideae</taxon>
        <taxon>Melastomateae</taxon>
        <taxon>Melastoma</taxon>
    </lineage>
</organism>
<reference evidence="2" key="1">
    <citation type="journal article" date="2023" name="Front. Plant Sci.">
        <title>Chromosomal-level genome assembly of Melastoma candidum provides insights into trichome evolution.</title>
        <authorList>
            <person name="Zhong Y."/>
            <person name="Wu W."/>
            <person name="Sun C."/>
            <person name="Zou P."/>
            <person name="Liu Y."/>
            <person name="Dai S."/>
            <person name="Zhou R."/>
        </authorList>
    </citation>
    <scope>NUCLEOTIDE SEQUENCE [LARGE SCALE GENOMIC DNA]</scope>
</reference>
<accession>A0ACB9QR93</accession>
<sequence length="620" mass="70775">MSENRSMNNVLRLRNQILSLLELPSNAAYVKIIHGHMLRTNLISDPFAAKRLINFCANPTFRTSLLDYSHSIFLHVRCPDLFMYNALIRGYSAGDSLERSIELFVSLCRDGMIPDDMSFACTMKACSRLGWFNVGCQLQGSVVKLGFEDEVHVVNAMLHMYCTFEDVESASRIFGRMKWSDVVSWTTMILGLCNAGDAGSARYLFDRMPQRNLYSWSVMINGYMKSRFYERAVELFDMLRMERVRANEAVMVGIVSSCGHLGSIEKAERAYSYLLRINLPLSLKLGTAVIDMFARCGMIEKALQVFEGLPEKDVLTWTTLISGFARHGDAEGALGYFSKMLHAGVIPVDITFTAVLSACSRSGMVEHGFKIFESMTRDYGIQPRLEHYGCMVDLFGRAGKLEQAERFVLEMPVKPNTQILGALIAACRIHRNTAIAERIGKIAIDMLPEHSGYYVLMSNIYARANKWDNVDTIRHEMREKGVIKELGYSFIEINGRIHRFTMGDRSHPEMEKIEAKWLEILTRIRSVGYTGNTDDTMFDVDEEEKETAVYQHSEKLAIAYGMMRIRADLPIRIVKNLRVCDDCHRATKFISQVFERELIVRDRKRFHHFKGGACSCKDFW</sequence>
<proteinExistence type="predicted"/>
<keyword evidence="2" id="KW-1185">Reference proteome</keyword>
<name>A0ACB9QR93_9MYRT</name>
<evidence type="ECO:0000313" key="1">
    <source>
        <dbReference type="EMBL" id="KAI4369144.1"/>
    </source>
</evidence>
<dbReference type="EMBL" id="CM042884">
    <property type="protein sequence ID" value="KAI4369144.1"/>
    <property type="molecule type" value="Genomic_DNA"/>
</dbReference>
<comment type="caution">
    <text evidence="1">The sequence shown here is derived from an EMBL/GenBank/DDBJ whole genome shotgun (WGS) entry which is preliminary data.</text>
</comment>